<evidence type="ECO:0000313" key="4">
    <source>
        <dbReference type="Proteomes" id="UP000014204"/>
    </source>
</evidence>
<gene>
    <name evidence="3" type="ORF">C811_01515</name>
</gene>
<feature type="region of interest" description="Disordered" evidence="1">
    <location>
        <begin position="1"/>
        <end position="36"/>
    </location>
</feature>
<organism evidence="3 4">
    <name type="scientific">Adlercreutzia caecimuris B7</name>
    <dbReference type="NCBI Taxonomy" id="1235794"/>
    <lineage>
        <taxon>Bacteria</taxon>
        <taxon>Bacillati</taxon>
        <taxon>Actinomycetota</taxon>
        <taxon>Coriobacteriia</taxon>
        <taxon>Eggerthellales</taxon>
        <taxon>Eggerthellaceae</taxon>
        <taxon>Adlercreutzia</taxon>
    </lineage>
</organism>
<sequence length="312" mass="35144">MADETTTPEGTETETPDTPSTPTAPDTEAPVFDPTRTPVSVANMQAYEKQNKTRFEQLEQRDYDGRNLSEVFALEIVGYTDDAAWFNARIKAGNFDGIYVKDYFDIKLSDGKVMRYRIGAIDPYLNCCDEEITDHHVMMVPDTVWPDSVVWNTTNNNNGNASEKHPYLASNLHKWLNQTFFPLLPQKWKNVIANHRTLLEERYSSTAALTESTTWSWADMGKVWALSETEVYGFNVWGNGYSVGMDCHFPIFPDTASRIRRNPDGDRFIWWLRGAHSGNSASACGVNGTGNAYTNTTSHTGVRPLPCFRVGV</sequence>
<dbReference type="Pfam" id="PF19789">
    <property type="entry name" value="DUF6273"/>
    <property type="match status" value="1"/>
</dbReference>
<dbReference type="EMBL" id="ASSY01000008">
    <property type="protein sequence ID" value="EOS51097.1"/>
    <property type="molecule type" value="Genomic_DNA"/>
</dbReference>
<dbReference type="AlphaFoldDB" id="R9L5R1"/>
<dbReference type="InterPro" id="IPR046240">
    <property type="entry name" value="DUF6273"/>
</dbReference>
<accession>R9L5R1</accession>
<keyword evidence="4" id="KW-1185">Reference proteome</keyword>
<dbReference type="eggNOG" id="ENOG5033HFZ">
    <property type="taxonomic scope" value="Bacteria"/>
</dbReference>
<feature type="compositionally biased region" description="Low complexity" evidence="1">
    <location>
        <begin position="16"/>
        <end position="30"/>
    </location>
</feature>
<proteinExistence type="predicted"/>
<comment type="caution">
    <text evidence="3">The sequence shown here is derived from an EMBL/GenBank/DDBJ whole genome shotgun (WGS) entry which is preliminary data.</text>
</comment>
<feature type="domain" description="DUF6273" evidence="2">
    <location>
        <begin position="155"/>
        <end position="305"/>
    </location>
</feature>
<dbReference type="Proteomes" id="UP000014204">
    <property type="component" value="Unassembled WGS sequence"/>
</dbReference>
<evidence type="ECO:0000256" key="1">
    <source>
        <dbReference type="SAM" id="MobiDB-lite"/>
    </source>
</evidence>
<dbReference type="STRING" id="1235794.C811_01515"/>
<protein>
    <recommendedName>
        <fullName evidence="2">DUF6273 domain-containing protein</fullName>
    </recommendedName>
</protein>
<evidence type="ECO:0000259" key="2">
    <source>
        <dbReference type="Pfam" id="PF19789"/>
    </source>
</evidence>
<name>R9L5R1_9ACTN</name>
<dbReference type="OrthoDB" id="3177702at2"/>
<feature type="compositionally biased region" description="Low complexity" evidence="1">
    <location>
        <begin position="1"/>
        <end position="10"/>
    </location>
</feature>
<dbReference type="HOGENOM" id="CLU_939189_0_0_11"/>
<reference evidence="3 4" key="1">
    <citation type="submission" date="2013-04" db="EMBL/GenBank/DDBJ databases">
        <title>The Genome Sequence of Enterorhabdus caecimuris B7.</title>
        <authorList>
            <consortium name="The Broad Institute Genomics Platform"/>
            <consortium name="The Broad Institute Genome Sequencing Center for Infectious Disease"/>
            <person name="Earl A."/>
            <person name="Xavier R."/>
            <person name="Elson C."/>
            <person name="Duck W."/>
            <person name="Walker B."/>
            <person name="Young S."/>
            <person name="Zeng Q."/>
            <person name="Gargeya S."/>
            <person name="Fitzgerald M."/>
            <person name="Haas B."/>
            <person name="Abouelleil A."/>
            <person name="Allen A.W."/>
            <person name="Alvarado L."/>
            <person name="Arachchi H.M."/>
            <person name="Berlin A.M."/>
            <person name="Chapman S.B."/>
            <person name="Gainer-Dewar J."/>
            <person name="Goldberg J."/>
            <person name="Griggs A."/>
            <person name="Gujja S."/>
            <person name="Hansen M."/>
            <person name="Howarth C."/>
            <person name="Imamovic A."/>
            <person name="Ireland A."/>
            <person name="Larimer J."/>
            <person name="McCowan C."/>
            <person name="Murphy C."/>
            <person name="Pearson M."/>
            <person name="Poon T.W."/>
            <person name="Priest M."/>
            <person name="Roberts A."/>
            <person name="Saif S."/>
            <person name="Shea T."/>
            <person name="Sisk P."/>
            <person name="Sykes S."/>
            <person name="Wortman J."/>
            <person name="Nusbaum C."/>
            <person name="Birren B."/>
        </authorList>
    </citation>
    <scope>NUCLEOTIDE SEQUENCE [LARGE SCALE GENOMIC DNA]</scope>
    <source>
        <strain evidence="3 4">B7</strain>
    </source>
</reference>
<evidence type="ECO:0000313" key="3">
    <source>
        <dbReference type="EMBL" id="EOS51097.1"/>
    </source>
</evidence>
<dbReference type="GeneID" id="82190998"/>
<dbReference type="RefSeq" id="WP_016309715.1">
    <property type="nucleotide sequence ID" value="NZ_KE159646.1"/>
</dbReference>